<dbReference type="OrthoDB" id="4250793at2759"/>
<accession>A0A9P7RXI3</accession>
<reference evidence="1" key="1">
    <citation type="journal article" date="2021" name="Genome Biol. Evol.">
        <title>The assembled and annotated genome of the fairy-ring fungus Marasmius oreades.</title>
        <authorList>
            <person name="Hiltunen M."/>
            <person name="Ament-Velasquez S.L."/>
            <person name="Johannesson H."/>
        </authorList>
    </citation>
    <scope>NUCLEOTIDE SEQUENCE</scope>
    <source>
        <strain evidence="1">03SP1</strain>
    </source>
</reference>
<protein>
    <submittedName>
        <fullName evidence="1">Uncharacterized protein</fullName>
    </submittedName>
</protein>
<proteinExistence type="predicted"/>
<name>A0A9P7RXI3_9AGAR</name>
<dbReference type="RefSeq" id="XP_043007738.1">
    <property type="nucleotide sequence ID" value="XM_043155273.1"/>
</dbReference>
<evidence type="ECO:0000313" key="1">
    <source>
        <dbReference type="EMBL" id="KAG7091268.1"/>
    </source>
</evidence>
<comment type="caution">
    <text evidence="1">The sequence shown here is derived from an EMBL/GenBank/DDBJ whole genome shotgun (WGS) entry which is preliminary data.</text>
</comment>
<sequence length="243" mass="27858">MSQYKDYLLHKQKLKSVFGGDSNAAQPLVIKPTYANFENWVKMTQQNPSLLSFVMDELWSLMKNSAKEEIADFAPTIEKVFNWIVDNPKIYKTKVMLSIKSDWAEFGLLTPSAAICWPDGEPLPKLTQLDQMKLIWGKERSHDYHRMTVKFEVVNDGYPIDFYISHSSNGPAPGEGKAFINMELEKYKNEGITDNVYNTEWFYCAHVTATPENFKAKRRRASLNSGICAWDEILGQYLHQAAA</sequence>
<dbReference type="Proteomes" id="UP001049176">
    <property type="component" value="Chromosome 6"/>
</dbReference>
<gene>
    <name evidence="1" type="ORF">E1B28_010318</name>
</gene>
<dbReference type="GeneID" id="66079394"/>
<dbReference type="AlphaFoldDB" id="A0A9P7RXI3"/>
<dbReference type="KEGG" id="more:E1B28_010318"/>
<dbReference type="EMBL" id="CM032186">
    <property type="protein sequence ID" value="KAG7091268.1"/>
    <property type="molecule type" value="Genomic_DNA"/>
</dbReference>
<keyword evidence="2" id="KW-1185">Reference proteome</keyword>
<organism evidence="1 2">
    <name type="scientific">Marasmius oreades</name>
    <name type="common">fairy-ring Marasmius</name>
    <dbReference type="NCBI Taxonomy" id="181124"/>
    <lineage>
        <taxon>Eukaryota</taxon>
        <taxon>Fungi</taxon>
        <taxon>Dikarya</taxon>
        <taxon>Basidiomycota</taxon>
        <taxon>Agaricomycotina</taxon>
        <taxon>Agaricomycetes</taxon>
        <taxon>Agaricomycetidae</taxon>
        <taxon>Agaricales</taxon>
        <taxon>Marasmiineae</taxon>
        <taxon>Marasmiaceae</taxon>
        <taxon>Marasmius</taxon>
    </lineage>
</organism>
<evidence type="ECO:0000313" key="2">
    <source>
        <dbReference type="Proteomes" id="UP001049176"/>
    </source>
</evidence>